<dbReference type="EMBL" id="CP142737">
    <property type="protein sequence ID" value="WUR05219.1"/>
    <property type="molecule type" value="Genomic_DNA"/>
</dbReference>
<evidence type="ECO:0000256" key="1">
    <source>
        <dbReference type="SAM" id="Coils"/>
    </source>
</evidence>
<keyword evidence="3" id="KW-1185">Reference proteome</keyword>
<sequence length="688" mass="82623">MNIIKFFVVIWFVKSNINIYNKINGIILKQIENRKYTVFNLNKKYTQIQITCSENNKKLCCLLVNNIFNETISNEFGYIIIDYANKSTYNIIEEIEQFIKKIKSTLNIDSIVLLYRQSKYRQSNRIVKKIIEKLNQINDERRIKKKGTEIYYENICVRGCFLHNILEKKRKYNSKNESKVQDPEPTLSYSRKEDDNSYYFRLCIVIKNMCYLFEFDINELENKELNILVKIDAENMCYYDAKILKKLYEIFNVNDLYHIEARGEIRCLEITPNKIEKIMPKKFKIEVHLDSISFFDGYTKNSVYLKNESNKDDGEKKFINNNFFDEIKKILEKINFIANTKDYKCVEFFYRLLKNYNKVKFLIMRIMNKQRSALKLIFNFIIKHMYIVEEDELDYTTGEIIFRSNNEEDNKNKIINKLSYRLSGLQFLDCYLIKICLLLAAEEYINKKNINNEYIWKSLIDINKCIQGKNNEKISRADRKSRCINIVKIIKEAENYHINNIIKYKNEVLKNVCKMTSLFTGLASSRFVYEYIKEDFIRNEICENFQLDGNEIEEKANIIKNNLQKNTDEDEEYEKKRKLKEQETKKIREMLKNSSLDYDLNIIKSNPLEEELKDIFDEDIRTYYENEQIKKGKIIIENIFNEFIKKNETQEESINDYKNEIEDDFIQILRNNIEVRLRKQASIELPNT</sequence>
<feature type="coiled-coil region" evidence="1">
    <location>
        <begin position="563"/>
        <end position="593"/>
    </location>
</feature>
<keyword evidence="1" id="KW-0175">Coiled coil</keyword>
<accession>A0AAX4JGY3</accession>
<proteinExistence type="predicted"/>
<dbReference type="Proteomes" id="UP001334084">
    <property type="component" value="Chromosome 12"/>
</dbReference>
<reference evidence="2" key="1">
    <citation type="journal article" date="2024" name="BMC Genomics">
        <title>Functional annotation of a divergent genome using sequence and structure-based similarity.</title>
        <authorList>
            <person name="Svedberg D."/>
            <person name="Winiger R.R."/>
            <person name="Berg A."/>
            <person name="Sharma H."/>
            <person name="Tellgren-Roth C."/>
            <person name="Debrunner-Vossbrinck B.A."/>
            <person name="Vossbrinck C.R."/>
            <person name="Barandun J."/>
        </authorList>
    </citation>
    <scope>NUCLEOTIDE SEQUENCE</scope>
    <source>
        <strain evidence="2">Illinois isolate</strain>
    </source>
</reference>
<name>A0AAX4JGY3_9MICR</name>
<gene>
    <name evidence="2" type="ORF">VNE69_12204</name>
</gene>
<dbReference type="GeneID" id="90543066"/>
<evidence type="ECO:0000313" key="3">
    <source>
        <dbReference type="Proteomes" id="UP001334084"/>
    </source>
</evidence>
<evidence type="ECO:0000313" key="2">
    <source>
        <dbReference type="EMBL" id="WUR05219.1"/>
    </source>
</evidence>
<protein>
    <submittedName>
        <fullName evidence="2">Uncharacterized protein</fullName>
    </submittedName>
</protein>
<dbReference type="KEGG" id="vnx:VNE69_12204"/>
<dbReference type="RefSeq" id="XP_065331364.1">
    <property type="nucleotide sequence ID" value="XM_065475292.1"/>
</dbReference>
<organism evidence="2 3">
    <name type="scientific">Vairimorpha necatrix</name>
    <dbReference type="NCBI Taxonomy" id="6039"/>
    <lineage>
        <taxon>Eukaryota</taxon>
        <taxon>Fungi</taxon>
        <taxon>Fungi incertae sedis</taxon>
        <taxon>Microsporidia</taxon>
        <taxon>Nosematidae</taxon>
        <taxon>Vairimorpha</taxon>
    </lineage>
</organism>
<dbReference type="AlphaFoldDB" id="A0AAX4JGY3"/>